<evidence type="ECO:0000313" key="1">
    <source>
        <dbReference type="EMBL" id="TGE36756.1"/>
    </source>
</evidence>
<accession>A0A4Z0R545</accession>
<dbReference type="EMBL" id="SPQQ01000006">
    <property type="protein sequence ID" value="TGE36756.1"/>
    <property type="molecule type" value="Genomic_DNA"/>
</dbReference>
<dbReference type="AlphaFoldDB" id="A0A4Z0R545"/>
<sequence length="63" mass="6894">MERTLPVSLFLRAIVCGAHDFIVFNIPLQDGQARQGIKLESALSGFREILETLSSANCSTISK</sequence>
<evidence type="ECO:0000313" key="2">
    <source>
        <dbReference type="Proteomes" id="UP000298460"/>
    </source>
</evidence>
<comment type="caution">
    <text evidence="1">The sequence shown here is derived from an EMBL/GenBank/DDBJ whole genome shotgun (WGS) entry which is preliminary data.</text>
</comment>
<proteinExistence type="predicted"/>
<dbReference type="RefSeq" id="WP_135548713.1">
    <property type="nucleotide sequence ID" value="NZ_SPQQ01000006.1"/>
</dbReference>
<gene>
    <name evidence="1" type="ORF">E4K67_16700</name>
</gene>
<reference evidence="1 2" key="1">
    <citation type="submission" date="2019-03" db="EMBL/GenBank/DDBJ databases">
        <title>Draft Genome Sequence of Desulfosporosinus fructosivorans Strain 63.6F, Isolated from Marine Sediment in the Baltic Sea.</title>
        <authorList>
            <person name="Hausmann B."/>
            <person name="Vandieken V."/>
            <person name="Pjevac P."/>
            <person name="Schreck K."/>
            <person name="Herbold C.W."/>
            <person name="Loy A."/>
        </authorList>
    </citation>
    <scope>NUCLEOTIDE SEQUENCE [LARGE SCALE GENOMIC DNA]</scope>
    <source>
        <strain evidence="1 2">63.6F</strain>
    </source>
</reference>
<organism evidence="1 2">
    <name type="scientific">Desulfosporosinus fructosivorans</name>
    <dbReference type="NCBI Taxonomy" id="2018669"/>
    <lineage>
        <taxon>Bacteria</taxon>
        <taxon>Bacillati</taxon>
        <taxon>Bacillota</taxon>
        <taxon>Clostridia</taxon>
        <taxon>Eubacteriales</taxon>
        <taxon>Desulfitobacteriaceae</taxon>
        <taxon>Desulfosporosinus</taxon>
    </lineage>
</organism>
<keyword evidence="2" id="KW-1185">Reference proteome</keyword>
<dbReference type="Proteomes" id="UP000298460">
    <property type="component" value="Unassembled WGS sequence"/>
</dbReference>
<protein>
    <submittedName>
        <fullName evidence="1">Uncharacterized protein</fullName>
    </submittedName>
</protein>
<name>A0A4Z0R545_9FIRM</name>